<proteinExistence type="predicted"/>
<feature type="compositionally biased region" description="Basic residues" evidence="1">
    <location>
        <begin position="147"/>
        <end position="159"/>
    </location>
</feature>
<feature type="compositionally biased region" description="Polar residues" evidence="1">
    <location>
        <begin position="16"/>
        <end position="25"/>
    </location>
</feature>
<evidence type="ECO:0000313" key="2">
    <source>
        <dbReference type="EMBL" id="QQP35988.1"/>
    </source>
</evidence>
<sequence length="171" mass="19118">MRTRGSPLAFPCRPASQRSGPSRTQPFARRLPRSLARLQPPWPASSAGTPPPTPTRPSDPSPHSAGPSACPVPETSSAIPPAFPRHPPPPHRTRILPLQTPRHIRRPISSNTGSWAPPLAYMDYHIYPPRQPMGDPPDQTLIDKKTLFHNRRTRKRRSNFSRNPRNNPPID</sequence>
<evidence type="ECO:0000313" key="3">
    <source>
        <dbReference type="Proteomes" id="UP000595437"/>
    </source>
</evidence>
<dbReference type="EMBL" id="CP045904">
    <property type="protein sequence ID" value="QQP35988.1"/>
    <property type="molecule type" value="Genomic_DNA"/>
</dbReference>
<accession>A0A7T8GQQ2</accession>
<dbReference type="AlphaFoldDB" id="A0A7T8GQQ2"/>
<evidence type="ECO:0000256" key="1">
    <source>
        <dbReference type="SAM" id="MobiDB-lite"/>
    </source>
</evidence>
<protein>
    <submittedName>
        <fullName evidence="2">Homeobox protein araucanlike</fullName>
    </submittedName>
</protein>
<feature type="compositionally biased region" description="Pro residues" evidence="1">
    <location>
        <begin position="49"/>
        <end position="60"/>
    </location>
</feature>
<dbReference type="Proteomes" id="UP000595437">
    <property type="component" value="Chromosome 15"/>
</dbReference>
<reference evidence="3" key="1">
    <citation type="submission" date="2021-01" db="EMBL/GenBank/DDBJ databases">
        <title>Caligus Genome Assembly.</title>
        <authorList>
            <person name="Gallardo-Escarate C."/>
        </authorList>
    </citation>
    <scope>NUCLEOTIDE SEQUENCE [LARGE SCALE GENOMIC DNA]</scope>
</reference>
<keyword evidence="2" id="KW-0238">DNA-binding</keyword>
<feature type="region of interest" description="Disordered" evidence="1">
    <location>
        <begin position="1"/>
        <end position="171"/>
    </location>
</feature>
<keyword evidence="3" id="KW-1185">Reference proteome</keyword>
<gene>
    <name evidence="2" type="ORF">FKW44_020951</name>
</gene>
<keyword evidence="2" id="KW-0371">Homeobox</keyword>
<organism evidence="2 3">
    <name type="scientific">Caligus rogercresseyi</name>
    <name type="common">Sea louse</name>
    <dbReference type="NCBI Taxonomy" id="217165"/>
    <lineage>
        <taxon>Eukaryota</taxon>
        <taxon>Metazoa</taxon>
        <taxon>Ecdysozoa</taxon>
        <taxon>Arthropoda</taxon>
        <taxon>Crustacea</taxon>
        <taxon>Multicrustacea</taxon>
        <taxon>Hexanauplia</taxon>
        <taxon>Copepoda</taxon>
        <taxon>Siphonostomatoida</taxon>
        <taxon>Caligidae</taxon>
        <taxon>Caligus</taxon>
    </lineage>
</organism>
<name>A0A7T8GQQ2_CALRO</name>
<dbReference type="GO" id="GO:0003677">
    <property type="term" value="F:DNA binding"/>
    <property type="evidence" value="ECO:0007669"/>
    <property type="project" value="UniProtKB-KW"/>
</dbReference>